<organism evidence="1 2">
    <name type="scientific">Alligator mississippiensis</name>
    <name type="common">American alligator</name>
    <dbReference type="NCBI Taxonomy" id="8496"/>
    <lineage>
        <taxon>Eukaryota</taxon>
        <taxon>Metazoa</taxon>
        <taxon>Chordata</taxon>
        <taxon>Craniata</taxon>
        <taxon>Vertebrata</taxon>
        <taxon>Euteleostomi</taxon>
        <taxon>Archelosauria</taxon>
        <taxon>Archosauria</taxon>
        <taxon>Crocodylia</taxon>
        <taxon>Alligatoridae</taxon>
        <taxon>Alligatorinae</taxon>
        <taxon>Alligator</taxon>
    </lineage>
</organism>
<keyword evidence="2" id="KW-1185">Reference proteome</keyword>
<name>A0A151N1D3_ALLMI</name>
<evidence type="ECO:0000313" key="1">
    <source>
        <dbReference type="EMBL" id="KYO30562.1"/>
    </source>
</evidence>
<reference evidence="1 2" key="1">
    <citation type="journal article" date="2012" name="Genome Biol.">
        <title>Sequencing three crocodilian genomes to illuminate the evolution of archosaurs and amniotes.</title>
        <authorList>
            <person name="St John J.A."/>
            <person name="Braun E.L."/>
            <person name="Isberg S.R."/>
            <person name="Miles L.G."/>
            <person name="Chong A.Y."/>
            <person name="Gongora J."/>
            <person name="Dalzell P."/>
            <person name="Moran C."/>
            <person name="Bed'hom B."/>
            <person name="Abzhanov A."/>
            <person name="Burgess S.C."/>
            <person name="Cooksey A.M."/>
            <person name="Castoe T.A."/>
            <person name="Crawford N.G."/>
            <person name="Densmore L.D."/>
            <person name="Drew J.C."/>
            <person name="Edwards S.V."/>
            <person name="Faircloth B.C."/>
            <person name="Fujita M.K."/>
            <person name="Greenwold M.J."/>
            <person name="Hoffmann F.G."/>
            <person name="Howard J.M."/>
            <person name="Iguchi T."/>
            <person name="Janes D.E."/>
            <person name="Khan S.Y."/>
            <person name="Kohno S."/>
            <person name="de Koning A.J."/>
            <person name="Lance S.L."/>
            <person name="McCarthy F.M."/>
            <person name="McCormack J.E."/>
            <person name="Merchant M.E."/>
            <person name="Peterson D.G."/>
            <person name="Pollock D.D."/>
            <person name="Pourmand N."/>
            <person name="Raney B.J."/>
            <person name="Roessler K.A."/>
            <person name="Sanford J.R."/>
            <person name="Sawyer R.H."/>
            <person name="Schmidt C.J."/>
            <person name="Triplett E.W."/>
            <person name="Tuberville T.D."/>
            <person name="Venegas-Anaya M."/>
            <person name="Howard J.T."/>
            <person name="Jarvis E.D."/>
            <person name="Guillette L.J.Jr."/>
            <person name="Glenn T.C."/>
            <person name="Green R.E."/>
            <person name="Ray D.A."/>
        </authorList>
    </citation>
    <scope>NUCLEOTIDE SEQUENCE [LARGE SCALE GENOMIC DNA]</scope>
    <source>
        <strain evidence="1">KSC_2009_1</strain>
    </source>
</reference>
<gene>
    <name evidence="1" type="ORF">Y1Q_0008209</name>
</gene>
<dbReference type="AlphaFoldDB" id="A0A151N1D3"/>
<sequence length="114" mass="12596">MLSSCESRSARCPVLKRAGLRLQLGAEITTDTKDYMENNKTAVELKDAPSPHHASSKLFPAVPLPDVHPIHQQQIQLSPAPKPFRAVHLLAIFPVLNSQVGLQGTWRSTLHNRS</sequence>
<comment type="caution">
    <text evidence="1">The sequence shown here is derived from an EMBL/GenBank/DDBJ whole genome shotgun (WGS) entry which is preliminary data.</text>
</comment>
<dbReference type="Proteomes" id="UP000050525">
    <property type="component" value="Unassembled WGS sequence"/>
</dbReference>
<protein>
    <submittedName>
        <fullName evidence="1">Uncharacterized protein</fullName>
    </submittedName>
</protein>
<proteinExistence type="predicted"/>
<accession>A0A151N1D3</accession>
<evidence type="ECO:0000313" key="2">
    <source>
        <dbReference type="Proteomes" id="UP000050525"/>
    </source>
</evidence>
<dbReference type="STRING" id="8496.A0A151N1D3"/>
<dbReference type="EMBL" id="AKHW03004154">
    <property type="protein sequence ID" value="KYO30562.1"/>
    <property type="molecule type" value="Genomic_DNA"/>
</dbReference>